<evidence type="ECO:0000313" key="1">
    <source>
        <dbReference type="EMBL" id="CAH8299907.1"/>
    </source>
</evidence>
<evidence type="ECO:0000313" key="2">
    <source>
        <dbReference type="Proteomes" id="UP001642260"/>
    </source>
</evidence>
<gene>
    <name evidence="1" type="ORF">ERUC_LOCUS2649</name>
</gene>
<name>A0ABC8ITU2_ERUVS</name>
<keyword evidence="2" id="KW-1185">Reference proteome</keyword>
<dbReference type="Proteomes" id="UP001642260">
    <property type="component" value="Unassembled WGS sequence"/>
</dbReference>
<accession>A0ABC8ITU2</accession>
<sequence length="77" mass="9248">MTSIQPLQQKSRDYARADFERGFKEFMHGHVDDCISFRYVHNQEDEDDEDDQLVRRRRISSQIEGSGDDYNHQEKKL</sequence>
<proteinExistence type="predicted"/>
<reference evidence="1 2" key="1">
    <citation type="submission" date="2022-03" db="EMBL/GenBank/DDBJ databases">
        <authorList>
            <person name="Macdonald S."/>
            <person name="Ahmed S."/>
            <person name="Newling K."/>
        </authorList>
    </citation>
    <scope>NUCLEOTIDE SEQUENCE [LARGE SCALE GENOMIC DNA]</scope>
</reference>
<comment type="caution">
    <text evidence="1">The sequence shown here is derived from an EMBL/GenBank/DDBJ whole genome shotgun (WGS) entry which is preliminary data.</text>
</comment>
<dbReference type="EMBL" id="CAKOAT010052933">
    <property type="protein sequence ID" value="CAH8299907.1"/>
    <property type="molecule type" value="Genomic_DNA"/>
</dbReference>
<protein>
    <submittedName>
        <fullName evidence="1">Uncharacterized protein</fullName>
    </submittedName>
</protein>
<organism evidence="1 2">
    <name type="scientific">Eruca vesicaria subsp. sativa</name>
    <name type="common">Garden rocket</name>
    <name type="synonym">Eruca sativa</name>
    <dbReference type="NCBI Taxonomy" id="29727"/>
    <lineage>
        <taxon>Eukaryota</taxon>
        <taxon>Viridiplantae</taxon>
        <taxon>Streptophyta</taxon>
        <taxon>Embryophyta</taxon>
        <taxon>Tracheophyta</taxon>
        <taxon>Spermatophyta</taxon>
        <taxon>Magnoliopsida</taxon>
        <taxon>eudicotyledons</taxon>
        <taxon>Gunneridae</taxon>
        <taxon>Pentapetalae</taxon>
        <taxon>rosids</taxon>
        <taxon>malvids</taxon>
        <taxon>Brassicales</taxon>
        <taxon>Brassicaceae</taxon>
        <taxon>Brassiceae</taxon>
        <taxon>Eruca</taxon>
    </lineage>
</organism>
<dbReference type="AlphaFoldDB" id="A0ABC8ITU2"/>